<dbReference type="InterPro" id="IPR012156">
    <property type="entry name" value="Cold_shock_CspA"/>
</dbReference>
<organism evidence="9 10">
    <name type="scientific">bacterium (Candidatus Ratteibacteria) CG23_combo_of_CG06-09_8_20_14_all_48_7</name>
    <dbReference type="NCBI Taxonomy" id="2014292"/>
    <lineage>
        <taxon>Bacteria</taxon>
        <taxon>Candidatus Ratteibacteria</taxon>
    </lineage>
</organism>
<dbReference type="Proteomes" id="UP000230392">
    <property type="component" value="Unassembled WGS sequence"/>
</dbReference>
<sequence length="68" mass="7814">MHNGKIKKLVRERGFGFISDTDGTEVFFHRSSLMDVEFDALSEEQPVEFETEKSDKGPRAINVRVVQQ</sequence>
<dbReference type="AlphaFoldDB" id="A0A2G9YAS3"/>
<dbReference type="InterPro" id="IPR019844">
    <property type="entry name" value="CSD_CS"/>
</dbReference>
<dbReference type="PRINTS" id="PR00050">
    <property type="entry name" value="COLDSHOCK"/>
</dbReference>
<dbReference type="PROSITE" id="PS00352">
    <property type="entry name" value="CSD_1"/>
    <property type="match status" value="1"/>
</dbReference>
<gene>
    <name evidence="9" type="ORF">COX46_02900</name>
</gene>
<keyword evidence="2" id="KW-0963">Cytoplasm</keyword>
<comment type="subcellular location">
    <subcellularLocation>
        <location evidence="1 7">Cytoplasm</location>
    </subcellularLocation>
</comment>
<dbReference type="EMBL" id="PCRF01000141">
    <property type="protein sequence ID" value="PIP16329.1"/>
    <property type="molecule type" value="Genomic_DNA"/>
</dbReference>
<dbReference type="Gene3D" id="2.40.50.140">
    <property type="entry name" value="Nucleic acid-binding proteins"/>
    <property type="match status" value="1"/>
</dbReference>
<evidence type="ECO:0000259" key="8">
    <source>
        <dbReference type="PROSITE" id="PS51857"/>
    </source>
</evidence>
<dbReference type="GO" id="GO:0005737">
    <property type="term" value="C:cytoplasm"/>
    <property type="evidence" value="ECO:0007669"/>
    <property type="project" value="UniProtKB-SubCell"/>
</dbReference>
<dbReference type="InterPro" id="IPR002059">
    <property type="entry name" value="CSP_DNA-bd"/>
</dbReference>
<dbReference type="PIRSF" id="PIRSF002599">
    <property type="entry name" value="Cold_shock_A"/>
    <property type="match status" value="1"/>
</dbReference>
<keyword evidence="4" id="KW-0238">DNA-binding</keyword>
<keyword evidence="5" id="KW-0010">Activator</keyword>
<evidence type="ECO:0000256" key="7">
    <source>
        <dbReference type="RuleBase" id="RU000408"/>
    </source>
</evidence>
<proteinExistence type="predicted"/>
<dbReference type="PANTHER" id="PTHR46565:SF20">
    <property type="entry name" value="COLD SHOCK DOMAIN-CONTAINING PROTEIN 4"/>
    <property type="match status" value="1"/>
</dbReference>
<keyword evidence="3" id="KW-0805">Transcription regulation</keyword>
<protein>
    <submittedName>
        <fullName evidence="9">Cold-shock protein</fullName>
    </submittedName>
</protein>
<evidence type="ECO:0000313" key="9">
    <source>
        <dbReference type="EMBL" id="PIP16329.1"/>
    </source>
</evidence>
<feature type="domain" description="CSD" evidence="8">
    <location>
        <begin position="1"/>
        <end position="65"/>
    </location>
</feature>
<dbReference type="Pfam" id="PF00313">
    <property type="entry name" value="CSD"/>
    <property type="match status" value="1"/>
</dbReference>
<dbReference type="PANTHER" id="PTHR46565">
    <property type="entry name" value="COLD SHOCK DOMAIN PROTEIN 2"/>
    <property type="match status" value="1"/>
</dbReference>
<reference evidence="9 10" key="1">
    <citation type="submission" date="2017-09" db="EMBL/GenBank/DDBJ databases">
        <title>Depth-based differentiation of microbial function through sediment-hosted aquifers and enrichment of novel symbionts in the deep terrestrial subsurface.</title>
        <authorList>
            <person name="Probst A.J."/>
            <person name="Ladd B."/>
            <person name="Jarett J.K."/>
            <person name="Geller-Mcgrath D.E."/>
            <person name="Sieber C.M."/>
            <person name="Emerson J.B."/>
            <person name="Anantharaman K."/>
            <person name="Thomas B.C."/>
            <person name="Malmstrom R."/>
            <person name="Stieglmeier M."/>
            <person name="Klingl A."/>
            <person name="Woyke T."/>
            <person name="Ryan C.M."/>
            <person name="Banfield J.F."/>
        </authorList>
    </citation>
    <scope>NUCLEOTIDE SEQUENCE [LARGE SCALE GENOMIC DNA]</scope>
    <source>
        <strain evidence="9">CG23_combo_of_CG06-09_8_20_14_all_48_7</strain>
    </source>
</reference>
<evidence type="ECO:0000313" key="10">
    <source>
        <dbReference type="Proteomes" id="UP000230392"/>
    </source>
</evidence>
<evidence type="ECO:0000256" key="5">
    <source>
        <dbReference type="ARBA" id="ARBA00023159"/>
    </source>
</evidence>
<dbReference type="SMART" id="SM00357">
    <property type="entry name" value="CSP"/>
    <property type="match status" value="1"/>
</dbReference>
<evidence type="ECO:0000256" key="3">
    <source>
        <dbReference type="ARBA" id="ARBA00023015"/>
    </source>
</evidence>
<dbReference type="SUPFAM" id="SSF50249">
    <property type="entry name" value="Nucleic acid-binding proteins"/>
    <property type="match status" value="1"/>
</dbReference>
<dbReference type="GO" id="GO:0003677">
    <property type="term" value="F:DNA binding"/>
    <property type="evidence" value="ECO:0007669"/>
    <property type="project" value="UniProtKB-KW"/>
</dbReference>
<keyword evidence="6" id="KW-0804">Transcription</keyword>
<evidence type="ECO:0000256" key="1">
    <source>
        <dbReference type="ARBA" id="ARBA00004496"/>
    </source>
</evidence>
<evidence type="ECO:0000256" key="2">
    <source>
        <dbReference type="ARBA" id="ARBA00022490"/>
    </source>
</evidence>
<dbReference type="PROSITE" id="PS51857">
    <property type="entry name" value="CSD_2"/>
    <property type="match status" value="1"/>
</dbReference>
<comment type="caution">
    <text evidence="9">The sequence shown here is derived from an EMBL/GenBank/DDBJ whole genome shotgun (WGS) entry which is preliminary data.</text>
</comment>
<name>A0A2G9YAS3_9BACT</name>
<evidence type="ECO:0000256" key="4">
    <source>
        <dbReference type="ARBA" id="ARBA00023125"/>
    </source>
</evidence>
<evidence type="ECO:0000256" key="6">
    <source>
        <dbReference type="ARBA" id="ARBA00023163"/>
    </source>
</evidence>
<dbReference type="InterPro" id="IPR012340">
    <property type="entry name" value="NA-bd_OB-fold"/>
</dbReference>
<dbReference type="InterPro" id="IPR011129">
    <property type="entry name" value="CSD"/>
</dbReference>
<accession>A0A2G9YAS3</accession>